<evidence type="ECO:0000313" key="4">
    <source>
        <dbReference type="Proteomes" id="UP001057520"/>
    </source>
</evidence>
<accession>A0ABY4ZXZ7</accession>
<dbReference type="GO" id="GO:0016746">
    <property type="term" value="F:acyltransferase activity"/>
    <property type="evidence" value="ECO:0007669"/>
    <property type="project" value="UniProtKB-KW"/>
</dbReference>
<dbReference type="Proteomes" id="UP001057520">
    <property type="component" value="Chromosome"/>
</dbReference>
<feature type="transmembrane region" description="Helical" evidence="1">
    <location>
        <begin position="74"/>
        <end position="95"/>
    </location>
</feature>
<dbReference type="EMBL" id="CP096040">
    <property type="protein sequence ID" value="USQ96837.1"/>
    <property type="molecule type" value="Genomic_DNA"/>
</dbReference>
<proteinExistence type="predicted"/>
<sequence length="330" mass="34722">MGGFDYLRLIAAILVIAHHTRVLNGQPPSMLGSGLDLGALGVGIFFVISGYLVAGSQARDPRPMAFLARRALRILPGLLVALLLTAFVLGPLVTTRGLSAYMLDPETWSYVARNLSLYAVTYGLPGVFLAAPVAGIVNGSLWTLRLEFTAYLGLAVLGPARRAMPLALESLTALAAIAAIALHATGLDARGDLGRIAYLAALNGFLFLAGASLQANGTRPSPLAALAALVFLLTPAWFLALPLAVVGLGRLRLPKPPADLSYGLYIYSFPLQQWLATQHQLNLVTSLALTLPFAALSWFLVEKPALRLKARLGEPRSPATPVSPSGTAAG</sequence>
<dbReference type="PANTHER" id="PTHR23028:SF53">
    <property type="entry name" value="ACYL_TRANSF_3 DOMAIN-CONTAINING PROTEIN"/>
    <property type="match status" value="1"/>
</dbReference>
<feature type="transmembrane region" description="Helical" evidence="1">
    <location>
        <begin position="35"/>
        <end position="54"/>
    </location>
</feature>
<gene>
    <name evidence="3" type="ORF">MZV50_04505</name>
</gene>
<protein>
    <submittedName>
        <fullName evidence="3">Acyltransferase</fullName>
    </submittedName>
</protein>
<feature type="transmembrane region" description="Helical" evidence="1">
    <location>
        <begin position="283"/>
        <end position="301"/>
    </location>
</feature>
<evidence type="ECO:0000313" key="3">
    <source>
        <dbReference type="EMBL" id="USQ96837.1"/>
    </source>
</evidence>
<name>A0ABY4ZXZ7_9CAUL</name>
<feature type="transmembrane region" description="Helical" evidence="1">
    <location>
        <begin position="223"/>
        <end position="248"/>
    </location>
</feature>
<dbReference type="Pfam" id="PF01757">
    <property type="entry name" value="Acyl_transf_3"/>
    <property type="match status" value="1"/>
</dbReference>
<dbReference type="InterPro" id="IPR002656">
    <property type="entry name" value="Acyl_transf_3_dom"/>
</dbReference>
<dbReference type="InterPro" id="IPR050879">
    <property type="entry name" value="Acyltransferase_3"/>
</dbReference>
<feature type="transmembrane region" description="Helical" evidence="1">
    <location>
        <begin position="166"/>
        <end position="184"/>
    </location>
</feature>
<evidence type="ECO:0000256" key="1">
    <source>
        <dbReference type="SAM" id="Phobius"/>
    </source>
</evidence>
<organism evidence="3 4">
    <name type="scientific">Caulobacter segnis</name>
    <dbReference type="NCBI Taxonomy" id="88688"/>
    <lineage>
        <taxon>Bacteria</taxon>
        <taxon>Pseudomonadati</taxon>
        <taxon>Pseudomonadota</taxon>
        <taxon>Alphaproteobacteria</taxon>
        <taxon>Caulobacterales</taxon>
        <taxon>Caulobacteraceae</taxon>
        <taxon>Caulobacter</taxon>
    </lineage>
</organism>
<evidence type="ECO:0000259" key="2">
    <source>
        <dbReference type="Pfam" id="PF01757"/>
    </source>
</evidence>
<keyword evidence="3" id="KW-0808">Transferase</keyword>
<keyword evidence="1" id="KW-0812">Transmembrane</keyword>
<keyword evidence="3" id="KW-0012">Acyltransferase</keyword>
<feature type="transmembrane region" description="Helical" evidence="1">
    <location>
        <begin position="115"/>
        <end position="137"/>
    </location>
</feature>
<keyword evidence="1" id="KW-1133">Transmembrane helix</keyword>
<feature type="domain" description="Acyltransferase 3" evidence="2">
    <location>
        <begin position="3"/>
        <end position="182"/>
    </location>
</feature>
<dbReference type="PANTHER" id="PTHR23028">
    <property type="entry name" value="ACETYLTRANSFERASE"/>
    <property type="match status" value="1"/>
</dbReference>
<keyword evidence="1" id="KW-0472">Membrane</keyword>
<keyword evidence="4" id="KW-1185">Reference proteome</keyword>
<feature type="transmembrane region" description="Helical" evidence="1">
    <location>
        <begin position="196"/>
        <end position="217"/>
    </location>
</feature>
<reference evidence="3 4" key="1">
    <citation type="submission" date="2022-04" db="EMBL/GenBank/DDBJ databases">
        <title>Genome sequence of soybean root-associated Caulobacter segnis RL271.</title>
        <authorList>
            <person name="Longley R."/>
            <person name="Bonito G."/>
            <person name="Trigodet F."/>
            <person name="Crosson S."/>
            <person name="Fiebig A."/>
        </authorList>
    </citation>
    <scope>NUCLEOTIDE SEQUENCE [LARGE SCALE GENOMIC DNA]</scope>
    <source>
        <strain evidence="3 4">RL271</strain>
    </source>
</reference>